<dbReference type="GO" id="GO:0005886">
    <property type="term" value="C:plasma membrane"/>
    <property type="evidence" value="ECO:0007669"/>
    <property type="project" value="UniProtKB-SubCell"/>
</dbReference>
<dbReference type="InterPro" id="IPR000917">
    <property type="entry name" value="Sulfatase_N"/>
</dbReference>
<dbReference type="InterPro" id="IPR012160">
    <property type="entry name" value="LtaS-like"/>
</dbReference>
<keyword evidence="15" id="KW-1185">Reference proteome</keyword>
<evidence type="ECO:0000256" key="5">
    <source>
        <dbReference type="ARBA" id="ARBA00022692"/>
    </source>
</evidence>
<feature type="binding site" evidence="11">
    <location>
        <position position="505"/>
    </location>
    <ligand>
        <name>Mn(2+)</name>
        <dbReference type="ChEBI" id="CHEBI:29035"/>
    </ligand>
</feature>
<feature type="transmembrane region" description="Helical" evidence="12">
    <location>
        <begin position="49"/>
        <end position="65"/>
    </location>
</feature>
<keyword evidence="14" id="KW-0808">Transferase</keyword>
<dbReference type="Pfam" id="PF00884">
    <property type="entry name" value="Sulfatase"/>
    <property type="match status" value="1"/>
</dbReference>
<feature type="binding site" evidence="10">
    <location>
        <position position="445"/>
    </location>
    <ligand>
        <name>substrate</name>
    </ligand>
</feature>
<organism evidence="14 15">
    <name type="scientific">Fontibacillus solani</name>
    <dbReference type="NCBI Taxonomy" id="1572857"/>
    <lineage>
        <taxon>Bacteria</taxon>
        <taxon>Bacillati</taxon>
        <taxon>Bacillota</taxon>
        <taxon>Bacilli</taxon>
        <taxon>Bacillales</taxon>
        <taxon>Paenibacillaceae</taxon>
        <taxon>Fontibacillus</taxon>
    </lineage>
</organism>
<keyword evidence="5 12" id="KW-0812">Transmembrane</keyword>
<evidence type="ECO:0000256" key="9">
    <source>
        <dbReference type="PIRSR" id="PIRSR005091-1"/>
    </source>
</evidence>
<evidence type="ECO:0000256" key="11">
    <source>
        <dbReference type="PIRSR" id="PIRSR005091-3"/>
    </source>
</evidence>
<protein>
    <submittedName>
        <fullName evidence="14">Phosphoglycerol transferase MdoB-like AlkP superfamily enzyme</fullName>
    </submittedName>
</protein>
<evidence type="ECO:0000313" key="15">
    <source>
        <dbReference type="Proteomes" id="UP000567067"/>
    </source>
</evidence>
<keyword evidence="10" id="KW-0479">Metal-binding</keyword>
<dbReference type="AlphaFoldDB" id="A0A7W3SU47"/>
<proteinExistence type="inferred from homology"/>
<keyword evidence="4 8" id="KW-1003">Cell membrane</keyword>
<feature type="active site" evidence="9">
    <location>
        <position position="332"/>
    </location>
</feature>
<evidence type="ECO:0000256" key="3">
    <source>
        <dbReference type="ARBA" id="ARBA00009983"/>
    </source>
</evidence>
<feature type="transmembrane region" description="Helical" evidence="12">
    <location>
        <begin position="72"/>
        <end position="94"/>
    </location>
</feature>
<dbReference type="SUPFAM" id="SSF53649">
    <property type="entry name" value="Alkaline phosphatase-like"/>
    <property type="match status" value="1"/>
</dbReference>
<dbReference type="InterPro" id="IPR050448">
    <property type="entry name" value="OpgB/LTA_synthase_biosynth"/>
</dbReference>
<name>A0A7W3SU47_9BACL</name>
<evidence type="ECO:0000256" key="4">
    <source>
        <dbReference type="ARBA" id="ARBA00022475"/>
    </source>
</evidence>
<dbReference type="CDD" id="cd16015">
    <property type="entry name" value="LTA_synthase"/>
    <property type="match status" value="1"/>
</dbReference>
<evidence type="ECO:0000256" key="1">
    <source>
        <dbReference type="ARBA" id="ARBA00004651"/>
    </source>
</evidence>
<dbReference type="RefSeq" id="WP_312870033.1">
    <property type="nucleotide sequence ID" value="NZ_JACJIP010000017.1"/>
</dbReference>
<dbReference type="Gene3D" id="3.40.720.10">
    <property type="entry name" value="Alkaline Phosphatase, subunit A"/>
    <property type="match status" value="1"/>
</dbReference>
<evidence type="ECO:0000259" key="13">
    <source>
        <dbReference type="Pfam" id="PF00884"/>
    </source>
</evidence>
<dbReference type="GO" id="GO:0046872">
    <property type="term" value="F:metal ion binding"/>
    <property type="evidence" value="ECO:0007669"/>
    <property type="project" value="UniProtKB-KW"/>
</dbReference>
<comment type="caution">
    <text evidence="14">The sequence shown here is derived from an EMBL/GenBank/DDBJ whole genome shotgun (WGS) entry which is preliminary data.</text>
</comment>
<comment type="similarity">
    <text evidence="3 8">Belongs to the LTA synthase family.</text>
</comment>
<evidence type="ECO:0000256" key="10">
    <source>
        <dbReference type="PIRSR" id="PIRSR005091-2"/>
    </source>
</evidence>
<comment type="pathway">
    <text evidence="2">Cell wall biogenesis; lipoteichoic acid biosynthesis.</text>
</comment>
<feature type="binding site" evidence="11">
    <location>
        <position position="290"/>
    </location>
    <ligand>
        <name>Mn(2+)</name>
        <dbReference type="ChEBI" id="CHEBI:29035"/>
    </ligand>
</feature>
<feature type="binding site" evidence="11">
    <location>
        <position position="504"/>
    </location>
    <ligand>
        <name>Mn(2+)</name>
        <dbReference type="ChEBI" id="CHEBI:29035"/>
    </ligand>
</feature>
<gene>
    <name evidence="14" type="ORF">FHR92_002769</name>
</gene>
<keyword evidence="7 8" id="KW-0472">Membrane</keyword>
<feature type="binding site" evidence="11">
    <location>
        <position position="332"/>
    </location>
    <ligand>
        <name>Mn(2+)</name>
        <dbReference type="ChEBI" id="CHEBI:29035"/>
    </ligand>
</feature>
<feature type="transmembrane region" description="Helical" evidence="12">
    <location>
        <begin position="179"/>
        <end position="197"/>
    </location>
</feature>
<sequence length="668" mass="77271">MKALIKQNKSSIQGLLEYLAFIAFIYMKLRILHSHLHARYIDMNRLDDLIAIGSVIMISFWTLWLPKRARTISLVVLNVLLTALIFSDMVYYRYFGDFITIPVLMQAGQVGELGDSILSLIYWSDLWFIADWFLWALVIITITFRRKRRNQYIGHQYNYRTHSQLSFLSQNNTSRSGSFFKRLITGIVTFILGFVMTMGPIKHYTDSWAGELFKGNWWNMSLYNVTGLLGFHYFDTYRYTKEHLLGKPELSTEEINDIENWFSTTKQNRYDPNDTFGAYKGSNVVVIQAEAFMNFMIGQSIHGQEITPNFNKLMKESLYFSNFYHQTGQGRTSDADFSSQTSLHPLPTGSVFVRYPDHTYDALPLILKENGYSTSAFHAYEGSFWNRTNMYRELGYDQFYSKKDYIIDEPLGWSLGDQSFFHQSLQLMSKNKKPFYSFLITLSSHHPYTLPERLQTLDTGEFKGTMFGDYLQSVHYVDDALGQLVAEMKEAGLWDNTILYFYGDHDNSITDKADYEKFLGKSLSDLDLHQIMNQVPLLVHLPDGQLTGIHQEPAGQLDMTPSLLHLLGISTEQSFMMGNSMFSNKNNDDNVASSLQYLVVQRSGAFSTEHLYYIPSSDNRFENGSCYNLSNRQLTNIEECRIPYDEAKKRLHISESIITSNLIPKLRE</sequence>
<evidence type="ECO:0000313" key="14">
    <source>
        <dbReference type="EMBL" id="MBA9086296.1"/>
    </source>
</evidence>
<dbReference type="Proteomes" id="UP000567067">
    <property type="component" value="Unassembled WGS sequence"/>
</dbReference>
<dbReference type="PANTHER" id="PTHR47371:SF3">
    <property type="entry name" value="PHOSPHOGLYCEROL TRANSFERASE I"/>
    <property type="match status" value="1"/>
</dbReference>
<comment type="subcellular location">
    <subcellularLocation>
        <location evidence="1">Cell membrane</location>
        <topology evidence="1">Multi-pass membrane protein</topology>
    </subcellularLocation>
</comment>
<feature type="transmembrane region" description="Helical" evidence="12">
    <location>
        <begin position="12"/>
        <end position="29"/>
    </location>
</feature>
<keyword evidence="10" id="KW-0464">Manganese</keyword>
<dbReference type="PANTHER" id="PTHR47371">
    <property type="entry name" value="LIPOTEICHOIC ACID SYNTHASE"/>
    <property type="match status" value="1"/>
</dbReference>
<dbReference type="EMBL" id="JACJIP010000017">
    <property type="protein sequence ID" value="MBA9086296.1"/>
    <property type="molecule type" value="Genomic_DNA"/>
</dbReference>
<evidence type="ECO:0000256" key="2">
    <source>
        <dbReference type="ARBA" id="ARBA00004936"/>
    </source>
</evidence>
<evidence type="ECO:0000256" key="6">
    <source>
        <dbReference type="ARBA" id="ARBA00022989"/>
    </source>
</evidence>
<keyword evidence="6 12" id="KW-1133">Transmembrane helix</keyword>
<dbReference type="InterPro" id="IPR017850">
    <property type="entry name" value="Alkaline_phosphatase_core_sf"/>
</dbReference>
<accession>A0A7W3SU47</accession>
<dbReference type="PIRSF" id="PIRSF005091">
    <property type="entry name" value="Mmb_sulf_HI1246"/>
    <property type="match status" value="1"/>
</dbReference>
<dbReference type="Gene3D" id="3.30.1120.170">
    <property type="match status" value="1"/>
</dbReference>
<evidence type="ECO:0000256" key="8">
    <source>
        <dbReference type="PIRNR" id="PIRNR005091"/>
    </source>
</evidence>
<evidence type="ECO:0000256" key="7">
    <source>
        <dbReference type="ARBA" id="ARBA00023136"/>
    </source>
</evidence>
<evidence type="ECO:0000256" key="12">
    <source>
        <dbReference type="SAM" id="Phobius"/>
    </source>
</evidence>
<feature type="transmembrane region" description="Helical" evidence="12">
    <location>
        <begin position="126"/>
        <end position="144"/>
    </location>
</feature>
<dbReference type="GO" id="GO:0016740">
    <property type="term" value="F:transferase activity"/>
    <property type="evidence" value="ECO:0007669"/>
    <property type="project" value="UniProtKB-KW"/>
</dbReference>
<feature type="domain" description="Sulfatase N-terminal" evidence="13">
    <location>
        <begin position="282"/>
        <end position="569"/>
    </location>
</feature>
<reference evidence="14 15" key="1">
    <citation type="submission" date="2020-08" db="EMBL/GenBank/DDBJ databases">
        <title>Genomic Encyclopedia of Type Strains, Phase III (KMG-III): the genomes of soil and plant-associated and newly described type strains.</title>
        <authorList>
            <person name="Whitman W."/>
        </authorList>
    </citation>
    <scope>NUCLEOTIDE SEQUENCE [LARGE SCALE GENOMIC DNA]</scope>
    <source>
        <strain evidence="14 15">CECT 8693</strain>
    </source>
</reference>